<dbReference type="EMBL" id="JAVRHX010000001">
    <property type="protein sequence ID" value="MDT0594061.1"/>
    <property type="molecule type" value="Genomic_DNA"/>
</dbReference>
<reference evidence="2 3" key="1">
    <citation type="submission" date="2023-09" db="EMBL/GenBank/DDBJ databases">
        <authorList>
            <person name="Rey-Velasco X."/>
        </authorList>
    </citation>
    <scope>NUCLEOTIDE SEQUENCE [LARGE SCALE GENOMIC DNA]</scope>
    <source>
        <strain evidence="2 3">P117</strain>
    </source>
</reference>
<protein>
    <submittedName>
        <fullName evidence="2">Uncharacterized protein</fullName>
    </submittedName>
</protein>
<proteinExistence type="predicted"/>
<feature type="region of interest" description="Disordered" evidence="1">
    <location>
        <begin position="91"/>
        <end position="121"/>
    </location>
</feature>
<evidence type="ECO:0000313" key="3">
    <source>
        <dbReference type="Proteomes" id="UP001253545"/>
    </source>
</evidence>
<dbReference type="RefSeq" id="WP_311367549.1">
    <property type="nucleotide sequence ID" value="NZ_JAVRHX010000001.1"/>
</dbReference>
<evidence type="ECO:0000256" key="1">
    <source>
        <dbReference type="SAM" id="MobiDB-lite"/>
    </source>
</evidence>
<keyword evidence="3" id="KW-1185">Reference proteome</keyword>
<organism evidence="2 3">
    <name type="scientific">Glaciecola petra</name>
    <dbReference type="NCBI Taxonomy" id="3075602"/>
    <lineage>
        <taxon>Bacteria</taxon>
        <taxon>Pseudomonadati</taxon>
        <taxon>Pseudomonadota</taxon>
        <taxon>Gammaproteobacteria</taxon>
        <taxon>Alteromonadales</taxon>
        <taxon>Alteromonadaceae</taxon>
        <taxon>Glaciecola</taxon>
    </lineage>
</organism>
<accession>A0ABU2ZN55</accession>
<evidence type="ECO:0000313" key="2">
    <source>
        <dbReference type="EMBL" id="MDT0594061.1"/>
    </source>
</evidence>
<name>A0ABU2ZN55_9ALTE</name>
<sequence>MKALFITCSIIAILYLGYQSQIWDYFIPAHQVENNDETNTTGSIPSDSINKDTFSTTLATRDLPEIIALNERIDILNKKIDDLERAQQQSFLDRDTLNNKTTSLSASQEQKQKQESDTSDLDLAAQTDEKLQSEQIKRLNQQALLRDLSQKLELTALSSLSN</sequence>
<gene>
    <name evidence="2" type="ORF">RM552_04310</name>
</gene>
<dbReference type="Proteomes" id="UP001253545">
    <property type="component" value="Unassembled WGS sequence"/>
</dbReference>
<comment type="caution">
    <text evidence="2">The sequence shown here is derived from an EMBL/GenBank/DDBJ whole genome shotgun (WGS) entry which is preliminary data.</text>
</comment>